<gene>
    <name evidence="1" type="ORF">C1SCF055_LOCUS31684</name>
</gene>
<comment type="caution">
    <text evidence="1">The sequence shown here is derived from an EMBL/GenBank/DDBJ whole genome shotgun (WGS) entry which is preliminary data.</text>
</comment>
<dbReference type="EMBL" id="CAMXCT020003743">
    <property type="protein sequence ID" value="CAL1159378.1"/>
    <property type="molecule type" value="Genomic_DNA"/>
</dbReference>
<evidence type="ECO:0000313" key="3">
    <source>
        <dbReference type="Proteomes" id="UP001152797"/>
    </source>
</evidence>
<sequence length="279" mass="31925">MKSAKTYVSQGNLFWMNVRQLCSPTVPINTASLKKIQKAFFEKGPEKLTLEIVVGVTSMVTSERFESMKGALQRISPEEIDHALIMHVAKRIEEGASQEELLAWRTVFLSVSLRCEMIETKEDAFFRSLTYRQRYMSTYESAETHTAQLSRSDLADLWVRKSCDLADDEDCPKTAFEVVDSAMKVFERILSVDKLFDVVFRLEQKYGKQSCFQHMAVLEGICIKTKKRDELLWILESMEDLLIRGESNNKCFSSRTLKGGRTGGGTRGLLDEFLAKEHF</sequence>
<dbReference type="OrthoDB" id="415085at2759"/>
<keyword evidence="3" id="KW-1185">Reference proteome</keyword>
<dbReference type="AlphaFoldDB" id="A0A9P1DBI2"/>
<reference evidence="2 3" key="2">
    <citation type="submission" date="2024-05" db="EMBL/GenBank/DDBJ databases">
        <authorList>
            <person name="Chen Y."/>
            <person name="Shah S."/>
            <person name="Dougan E. K."/>
            <person name="Thang M."/>
            <person name="Chan C."/>
        </authorList>
    </citation>
    <scope>NUCLEOTIDE SEQUENCE [LARGE SCALE GENOMIC DNA]</scope>
</reference>
<proteinExistence type="predicted"/>
<evidence type="ECO:0000313" key="2">
    <source>
        <dbReference type="EMBL" id="CAL4793315.1"/>
    </source>
</evidence>
<protein>
    <submittedName>
        <fullName evidence="1">Uncharacterized protein</fullName>
    </submittedName>
</protein>
<organism evidence="1">
    <name type="scientific">Cladocopium goreaui</name>
    <dbReference type="NCBI Taxonomy" id="2562237"/>
    <lineage>
        <taxon>Eukaryota</taxon>
        <taxon>Sar</taxon>
        <taxon>Alveolata</taxon>
        <taxon>Dinophyceae</taxon>
        <taxon>Suessiales</taxon>
        <taxon>Symbiodiniaceae</taxon>
        <taxon>Cladocopium</taxon>
    </lineage>
</organism>
<dbReference type="EMBL" id="CAMXCT030003743">
    <property type="protein sequence ID" value="CAL4793315.1"/>
    <property type="molecule type" value="Genomic_DNA"/>
</dbReference>
<name>A0A9P1DBI2_9DINO</name>
<reference evidence="1" key="1">
    <citation type="submission" date="2022-10" db="EMBL/GenBank/DDBJ databases">
        <authorList>
            <person name="Chen Y."/>
            <person name="Dougan E. K."/>
            <person name="Chan C."/>
            <person name="Rhodes N."/>
            <person name="Thang M."/>
        </authorList>
    </citation>
    <scope>NUCLEOTIDE SEQUENCE</scope>
</reference>
<accession>A0A9P1DBI2</accession>
<dbReference type="Proteomes" id="UP001152797">
    <property type="component" value="Unassembled WGS sequence"/>
</dbReference>
<evidence type="ECO:0000313" key="1">
    <source>
        <dbReference type="EMBL" id="CAI4006003.1"/>
    </source>
</evidence>
<dbReference type="EMBL" id="CAMXCT010003743">
    <property type="protein sequence ID" value="CAI4006003.1"/>
    <property type="molecule type" value="Genomic_DNA"/>
</dbReference>